<gene>
    <name evidence="2" type="ORF">BGZ97_002620</name>
</gene>
<name>A0A9P6QUC8_9FUNG</name>
<dbReference type="AlphaFoldDB" id="A0A9P6QUC8"/>
<keyword evidence="3" id="KW-1185">Reference proteome</keyword>
<organism evidence="2 3">
    <name type="scientific">Linnemannia gamsii</name>
    <dbReference type="NCBI Taxonomy" id="64522"/>
    <lineage>
        <taxon>Eukaryota</taxon>
        <taxon>Fungi</taxon>
        <taxon>Fungi incertae sedis</taxon>
        <taxon>Mucoromycota</taxon>
        <taxon>Mortierellomycotina</taxon>
        <taxon>Mortierellomycetes</taxon>
        <taxon>Mortierellales</taxon>
        <taxon>Mortierellaceae</taxon>
        <taxon>Linnemannia</taxon>
    </lineage>
</organism>
<dbReference type="OrthoDB" id="2397870at2759"/>
<evidence type="ECO:0000313" key="3">
    <source>
        <dbReference type="Proteomes" id="UP000823405"/>
    </source>
</evidence>
<feature type="non-terminal residue" evidence="2">
    <location>
        <position position="1"/>
    </location>
</feature>
<dbReference type="InterPro" id="IPR018289">
    <property type="entry name" value="MULE_transposase_dom"/>
</dbReference>
<sequence>MPWAMVMDLYYHHVHNLASLEDIGTRQKSDRIKATIKSLLLQGSSIKNVMERLTMNYDRFMDIVRGNGQRLSRDDFITYEDVHVYNIWYKITNETMRKDPGATLSVMKWLEEIENKGGFTLYNKLDTTSGIYFGFSTDWQLRQLRNHGRSLCFDGTHNVFGPKTNLFTLVFKNKDHGFGVPVAFLLTRICDPNILNAWLKALRERMKQMYSTPDFEYNYKPNAVITDQGSTEILAIKTVFPGIPILCCAWHVLKAWERKIRSEMTGMEKLSTKQKKALRDAVRLDLRAILYEKDEAIAIGHIAQFRVKWKAQRMLMKYLNKNYFGGDPLFDEEDGNTLSGDDAFDNRDSGDEEPFVEDPVVTAAVEVPVVAAVESIQLTTQEVAEQDRQIDIARKQRCWMFCYRQDLSYASIDTNNYIESWHNTLKQHFFRDKQQRRVDTVIYVLNVMAVPHYQRKCMRSLVNVGNPAQRAEAKHLKKIKDFLATKGEMGVVMYQLKSDVVAVGSFTTPGAFYELKIDFTRISTGHIVSYREDIHRDLDLLALAPQVEHGQWDLQQPEPHPELGLSYYLDRINSLEALRDKNKTIPHESAL</sequence>
<feature type="domain" description="MULE transposase" evidence="1">
    <location>
        <begin position="151"/>
        <end position="254"/>
    </location>
</feature>
<dbReference type="PANTHER" id="PTHR33977:SF1">
    <property type="entry name" value="ZINC ION BINDING PROTEIN"/>
    <property type="match status" value="1"/>
</dbReference>
<protein>
    <recommendedName>
        <fullName evidence="1">MULE transposase domain-containing protein</fullName>
    </recommendedName>
</protein>
<evidence type="ECO:0000259" key="1">
    <source>
        <dbReference type="Pfam" id="PF10551"/>
    </source>
</evidence>
<dbReference type="Proteomes" id="UP000823405">
    <property type="component" value="Unassembled WGS sequence"/>
</dbReference>
<reference evidence="2" key="1">
    <citation type="journal article" date="2020" name="Fungal Divers.">
        <title>Resolving the Mortierellaceae phylogeny through synthesis of multi-gene phylogenetics and phylogenomics.</title>
        <authorList>
            <person name="Vandepol N."/>
            <person name="Liber J."/>
            <person name="Desiro A."/>
            <person name="Na H."/>
            <person name="Kennedy M."/>
            <person name="Barry K."/>
            <person name="Grigoriev I.V."/>
            <person name="Miller A.N."/>
            <person name="O'Donnell K."/>
            <person name="Stajich J.E."/>
            <person name="Bonito G."/>
        </authorList>
    </citation>
    <scope>NUCLEOTIDE SEQUENCE</scope>
    <source>
        <strain evidence="2">NVP60</strain>
    </source>
</reference>
<dbReference type="PANTHER" id="PTHR33977">
    <property type="entry name" value="ZINC ION BINDING PROTEIN"/>
    <property type="match status" value="1"/>
</dbReference>
<comment type="caution">
    <text evidence="2">The sequence shown here is derived from an EMBL/GenBank/DDBJ whole genome shotgun (WGS) entry which is preliminary data.</text>
</comment>
<dbReference type="EMBL" id="JAAAIN010001586">
    <property type="protein sequence ID" value="KAG0301775.1"/>
    <property type="molecule type" value="Genomic_DNA"/>
</dbReference>
<evidence type="ECO:0000313" key="2">
    <source>
        <dbReference type="EMBL" id="KAG0301775.1"/>
    </source>
</evidence>
<proteinExistence type="predicted"/>
<accession>A0A9P6QUC8</accession>
<dbReference type="Pfam" id="PF10551">
    <property type="entry name" value="MULE"/>
    <property type="match status" value="1"/>
</dbReference>